<dbReference type="InterPro" id="IPR031157">
    <property type="entry name" value="G_TR_CS"/>
</dbReference>
<evidence type="ECO:0000313" key="16">
    <source>
        <dbReference type="EMBL" id="MFC5569682.1"/>
    </source>
</evidence>
<dbReference type="InterPro" id="IPR059117">
    <property type="entry name" value="APS_kinase_dom"/>
</dbReference>
<evidence type="ECO:0000256" key="7">
    <source>
        <dbReference type="ARBA" id="ARBA00022695"/>
    </source>
</evidence>
<dbReference type="NCBIfam" id="TIGR00455">
    <property type="entry name" value="apsK"/>
    <property type="match status" value="1"/>
</dbReference>
<comment type="function">
    <text evidence="14">Catalyzes the synthesis of activated sulfate.</text>
</comment>
<evidence type="ECO:0000256" key="4">
    <source>
        <dbReference type="ARBA" id="ARBA00005438"/>
    </source>
</evidence>
<feature type="binding site" evidence="13">
    <location>
        <begin position="162"/>
        <end position="165"/>
    </location>
    <ligand>
        <name>GTP</name>
        <dbReference type="ChEBI" id="CHEBI:37565"/>
    </ligand>
</feature>
<evidence type="ECO:0000256" key="1">
    <source>
        <dbReference type="ARBA" id="ARBA00001823"/>
    </source>
</evidence>
<evidence type="ECO:0000256" key="14">
    <source>
        <dbReference type="HAMAP-Rule" id="MF_00065"/>
    </source>
</evidence>
<evidence type="ECO:0000256" key="6">
    <source>
        <dbReference type="ARBA" id="ARBA00022679"/>
    </source>
</evidence>
<organism evidence="16 17">
    <name type="scientific">Lysobacter yangpyeongensis</name>
    <dbReference type="NCBI Taxonomy" id="346182"/>
    <lineage>
        <taxon>Bacteria</taxon>
        <taxon>Pseudomonadati</taxon>
        <taxon>Pseudomonadota</taxon>
        <taxon>Gammaproteobacteria</taxon>
        <taxon>Lysobacterales</taxon>
        <taxon>Lysobacteraceae</taxon>
        <taxon>Lysobacter</taxon>
    </lineage>
</organism>
<keyword evidence="11" id="KW-0511">Multifunctional enzyme</keyword>
<dbReference type="NCBIfam" id="NF004035">
    <property type="entry name" value="PRK05506.1"/>
    <property type="match status" value="1"/>
</dbReference>
<dbReference type="HAMAP" id="MF_00065">
    <property type="entry name" value="Adenylyl_sulf_kinase"/>
    <property type="match status" value="1"/>
</dbReference>
<dbReference type="InterPro" id="IPR009000">
    <property type="entry name" value="Transl_B-barrel_sf"/>
</dbReference>
<dbReference type="HAMAP" id="MF_00062">
    <property type="entry name" value="Sulf_adenylyltr_sub1"/>
    <property type="match status" value="1"/>
</dbReference>
<dbReference type="EMBL" id="JBHSNM010000001">
    <property type="protein sequence ID" value="MFC5569682.1"/>
    <property type="molecule type" value="Genomic_DNA"/>
</dbReference>
<dbReference type="InterPro" id="IPR027417">
    <property type="entry name" value="P-loop_NTPase"/>
</dbReference>
<dbReference type="PROSITE" id="PS00301">
    <property type="entry name" value="G_TR_1"/>
    <property type="match status" value="1"/>
</dbReference>
<evidence type="ECO:0000259" key="15">
    <source>
        <dbReference type="PROSITE" id="PS51722"/>
    </source>
</evidence>
<evidence type="ECO:0000256" key="11">
    <source>
        <dbReference type="ARBA" id="ARBA00023268"/>
    </source>
</evidence>
<dbReference type="EC" id="2.7.7.4" evidence="13"/>
<dbReference type="Gene3D" id="3.40.50.300">
    <property type="entry name" value="P-loop containing nucleotide triphosphate hydrolases"/>
    <property type="match status" value="2"/>
</dbReference>
<dbReference type="CDD" id="cd04166">
    <property type="entry name" value="CysN_ATPS"/>
    <property type="match status" value="1"/>
</dbReference>
<keyword evidence="17" id="KW-1185">Reference proteome</keyword>
<dbReference type="InterPro" id="IPR054696">
    <property type="entry name" value="GTP-eEF1A_C"/>
</dbReference>
<evidence type="ECO:0000313" key="17">
    <source>
        <dbReference type="Proteomes" id="UP001596036"/>
    </source>
</evidence>
<evidence type="ECO:0000256" key="5">
    <source>
        <dbReference type="ARBA" id="ARBA00007237"/>
    </source>
</evidence>
<evidence type="ECO:0000256" key="12">
    <source>
        <dbReference type="ARBA" id="ARBA00049370"/>
    </source>
</evidence>
<comment type="function">
    <text evidence="13">With CysD forms the ATP sulfurylase (ATPS) that catalyzes the adenylation of sulfate producing adenosine 5'-phosphosulfate (APS) and diphosphate, the first enzymatic step in sulfur assimilation pathway. APS synthesis involves the formation of a high-energy phosphoric-sulfuric acid anhydride bond driven by GTP hydrolysis by CysN coupled to ATP hydrolysis by CysD.</text>
</comment>
<proteinExistence type="inferred from homology"/>
<keyword evidence="14" id="KW-0418">Kinase</keyword>
<dbReference type="InterPro" id="IPR011779">
    <property type="entry name" value="SO4_adenylTrfase_lsu"/>
</dbReference>
<dbReference type="Pfam" id="PF00009">
    <property type="entry name" value="GTP_EFTU"/>
    <property type="match status" value="1"/>
</dbReference>
<dbReference type="InterPro" id="IPR050100">
    <property type="entry name" value="TRAFAC_GTPase_members"/>
</dbReference>
<dbReference type="CDD" id="cd02027">
    <property type="entry name" value="APSK"/>
    <property type="match status" value="1"/>
</dbReference>
<accession>A0ABW0SM70</accession>
<comment type="similarity">
    <text evidence="5">In the N-terminal section; belongs to the TRAFAC class translation factor GTPase superfamily. Classic translation factor GTPase family. CysN/NodQ subfamily.</text>
</comment>
<dbReference type="CDD" id="cd04095">
    <property type="entry name" value="CysN_NoDQ_III"/>
    <property type="match status" value="1"/>
</dbReference>
<dbReference type="InterPro" id="IPR009001">
    <property type="entry name" value="Transl_elong_EF1A/Init_IF2_C"/>
</dbReference>
<keyword evidence="8 13" id="KW-0547">Nucleotide-binding</keyword>
<dbReference type="Pfam" id="PF01583">
    <property type="entry name" value="APS_kinase"/>
    <property type="match status" value="1"/>
</dbReference>
<keyword evidence="7 13" id="KW-0548">Nucleotidyltransferase</keyword>
<feature type="binding site" evidence="14">
    <location>
        <begin position="464"/>
        <end position="471"/>
    </location>
    <ligand>
        <name>ATP</name>
        <dbReference type="ChEBI" id="CHEBI:30616"/>
    </ligand>
</feature>
<sequence>MNDTAAAAVAAYLHQHETKGLLRFITCGSVDDGKSTLIGRLLHDTRGLFDDQLAALDRDSRRHGTQGADIDYALLLDGLAAEREQGITIDVAYRFFSTEKRKFIVADCPGHEQYTRNMATGASTADVAVVLVDARKGLLAQTRRHSYIVSLLGIRDVVLAVNKMDLVGYDQAVFDDIVAGYRELAAQLGIDRVTAIPLSALKGDNLLAPSANTPWYRGESLLQYLETVVPAGRGADIGFRLPVQWVNRPNQDFRGFAGTIAAGAVQPGDEVVALPSGRRSRIARVIAPHGDVEIAVAGQAVTLTLADELDISRGDVIAAAQQPPQVADQFAAHVLWMDEQRLLPGRPYWLKIGTRTVSASVTEIKHKVDVNTQEQLAAKHLELNEVGYCNLYLDHAIAFESYADNRELGGFILIDRQTNATVAAGAIDFALRRAGNIHWQHVDVDKAARARSKAQMPRCVWFTGLSGSGKSTVANLVEKRLHAMGHHCYILDGDNVRHGLNKDLGFTDEDRVENIRRVAEVAKLMVDAGLIVLVSFISPFRAERRMARELFEPGEFVEVFVDTPLAVAESRDVKGLYAKARAGKIPNFTGIDSPYEAPEHAELVLDTLGESPEALAQQVIARLLD</sequence>
<protein>
    <recommendedName>
        <fullName evidence="13 14">Multifunctional fusion protein</fullName>
    </recommendedName>
    <domain>
        <recommendedName>
            <fullName evidence="13">Sulfate adenylyltransferase subunit 1</fullName>
            <ecNumber evidence="13">2.7.7.4</ecNumber>
        </recommendedName>
        <alternativeName>
            <fullName evidence="13">ATP-sulfurylase large subunit</fullName>
        </alternativeName>
        <alternativeName>
            <fullName evidence="13">Sulfate adenylate transferase</fullName>
            <shortName evidence="13">SAT</shortName>
        </alternativeName>
    </domain>
    <domain>
        <recommendedName>
            <fullName evidence="14">Adenylyl-sulfate kinase</fullName>
            <ecNumber evidence="14">2.7.1.25</ecNumber>
        </recommendedName>
        <alternativeName>
            <fullName evidence="14">APS kinase</fullName>
        </alternativeName>
        <alternativeName>
            <fullName evidence="14">ATP adenosine-5'-phosphosulfate 3'-phosphotransferase</fullName>
        </alternativeName>
        <alternativeName>
            <fullName evidence="14">Adenosine-5'-phosphosulfate kinase</fullName>
        </alternativeName>
    </domain>
</protein>
<dbReference type="SUPFAM" id="SSF50447">
    <property type="entry name" value="Translation proteins"/>
    <property type="match status" value="1"/>
</dbReference>
<comment type="subunit">
    <text evidence="13">Heterodimer composed of CysD, the smaller subunit, and CysN.</text>
</comment>
<dbReference type="InterPro" id="IPR044139">
    <property type="entry name" value="CysN_NoDQ_III"/>
</dbReference>
<evidence type="ECO:0000256" key="13">
    <source>
        <dbReference type="HAMAP-Rule" id="MF_00062"/>
    </source>
</evidence>
<comment type="catalytic activity">
    <reaction evidence="12 13">
        <text>sulfate + ATP + H(+) = adenosine 5'-phosphosulfate + diphosphate</text>
        <dbReference type="Rhea" id="RHEA:18133"/>
        <dbReference type="ChEBI" id="CHEBI:15378"/>
        <dbReference type="ChEBI" id="CHEBI:16189"/>
        <dbReference type="ChEBI" id="CHEBI:30616"/>
        <dbReference type="ChEBI" id="CHEBI:33019"/>
        <dbReference type="ChEBI" id="CHEBI:58243"/>
        <dbReference type="EC" id="2.7.7.4"/>
    </reaction>
</comment>
<dbReference type="Proteomes" id="UP001596036">
    <property type="component" value="Unassembled WGS sequence"/>
</dbReference>
<feature type="binding site" evidence="13">
    <location>
        <begin position="28"/>
        <end position="35"/>
    </location>
    <ligand>
        <name>GTP</name>
        <dbReference type="ChEBI" id="CHEBI:37565"/>
    </ligand>
</feature>
<keyword evidence="6 13" id="KW-0808">Transferase</keyword>
<comment type="catalytic activity">
    <reaction evidence="1 14">
        <text>adenosine 5'-phosphosulfate + ATP = 3'-phosphoadenylyl sulfate + ADP + H(+)</text>
        <dbReference type="Rhea" id="RHEA:24152"/>
        <dbReference type="ChEBI" id="CHEBI:15378"/>
        <dbReference type="ChEBI" id="CHEBI:30616"/>
        <dbReference type="ChEBI" id="CHEBI:58243"/>
        <dbReference type="ChEBI" id="CHEBI:58339"/>
        <dbReference type="ChEBI" id="CHEBI:456216"/>
        <dbReference type="EC" id="2.7.1.25"/>
    </reaction>
</comment>
<gene>
    <name evidence="13 16" type="primary">cysN</name>
    <name evidence="14" type="synonym">cysC</name>
    <name evidence="16" type="ORF">ACFPN1_06370</name>
</gene>
<comment type="similarity">
    <text evidence="4">In the C-terminal section; belongs to the APS kinase family.</text>
</comment>
<evidence type="ECO:0000256" key="2">
    <source>
        <dbReference type="ARBA" id="ARBA00002357"/>
    </source>
</evidence>
<comment type="similarity">
    <text evidence="14">Belongs to the APS kinase family.</text>
</comment>
<feature type="domain" description="Tr-type G" evidence="15">
    <location>
        <begin position="19"/>
        <end position="233"/>
    </location>
</feature>
<dbReference type="EC" id="2.7.1.25" evidence="14"/>
<dbReference type="InterPro" id="IPR044138">
    <property type="entry name" value="CysN_II"/>
</dbReference>
<keyword evidence="10 13" id="KW-0342">GTP-binding</keyword>
<comment type="function">
    <text evidence="2">APS kinase catalyzes the synthesis of activated sulfate.</text>
</comment>
<reference evidence="17" key="1">
    <citation type="journal article" date="2019" name="Int. J. Syst. Evol. Microbiol.">
        <title>The Global Catalogue of Microorganisms (GCM) 10K type strain sequencing project: providing services to taxonomists for standard genome sequencing and annotation.</title>
        <authorList>
            <consortium name="The Broad Institute Genomics Platform"/>
            <consortium name="The Broad Institute Genome Sequencing Center for Infectious Disease"/>
            <person name="Wu L."/>
            <person name="Ma J."/>
        </authorList>
    </citation>
    <scope>NUCLEOTIDE SEQUENCE [LARGE SCALE GENOMIC DNA]</scope>
    <source>
        <strain evidence="17">KACC 11407</strain>
    </source>
</reference>
<dbReference type="PANTHER" id="PTHR23115">
    <property type="entry name" value="TRANSLATION FACTOR"/>
    <property type="match status" value="1"/>
</dbReference>
<feature type="active site" description="Phosphoserine intermediate" evidence="14">
    <location>
        <position position="538"/>
    </location>
</feature>
<comment type="caution">
    <text evidence="16">The sequence shown here is derived from an EMBL/GenBank/DDBJ whole genome shotgun (WGS) entry which is preliminary data.</text>
</comment>
<comment type="pathway">
    <text evidence="3 14">Sulfur metabolism; hydrogen sulfide biosynthesis; sulfite from sulfate: step 2/3.</text>
</comment>
<dbReference type="NCBIfam" id="NF003478">
    <property type="entry name" value="PRK05124.1"/>
    <property type="match status" value="1"/>
</dbReference>
<dbReference type="Pfam" id="PF03144">
    <property type="entry name" value="GTP_EFTU_D2"/>
    <property type="match status" value="1"/>
</dbReference>
<dbReference type="Pfam" id="PF22594">
    <property type="entry name" value="GTP-eEF1A_C"/>
    <property type="match status" value="1"/>
</dbReference>
<dbReference type="NCBIfam" id="TIGR02034">
    <property type="entry name" value="CysN"/>
    <property type="match status" value="1"/>
</dbReference>
<feature type="binding site" evidence="13">
    <location>
        <begin position="107"/>
        <end position="111"/>
    </location>
    <ligand>
        <name>GTP</name>
        <dbReference type="ChEBI" id="CHEBI:37565"/>
    </ligand>
</feature>
<dbReference type="InterPro" id="IPR041757">
    <property type="entry name" value="CysN_GTP-bd"/>
</dbReference>
<evidence type="ECO:0000256" key="10">
    <source>
        <dbReference type="ARBA" id="ARBA00023134"/>
    </source>
</evidence>
<dbReference type="NCBIfam" id="NF003013">
    <property type="entry name" value="PRK03846.1"/>
    <property type="match status" value="1"/>
</dbReference>
<dbReference type="CDD" id="cd03695">
    <property type="entry name" value="CysN_NodQ_II"/>
    <property type="match status" value="1"/>
</dbReference>
<evidence type="ECO:0000256" key="8">
    <source>
        <dbReference type="ARBA" id="ARBA00022741"/>
    </source>
</evidence>
<dbReference type="Gene3D" id="2.40.30.10">
    <property type="entry name" value="Translation factors"/>
    <property type="match status" value="2"/>
</dbReference>
<dbReference type="PRINTS" id="PR00315">
    <property type="entry name" value="ELONGATNFCT"/>
</dbReference>
<evidence type="ECO:0000256" key="9">
    <source>
        <dbReference type="ARBA" id="ARBA00022840"/>
    </source>
</evidence>
<dbReference type="PROSITE" id="PS51722">
    <property type="entry name" value="G_TR_2"/>
    <property type="match status" value="1"/>
</dbReference>
<dbReference type="InterPro" id="IPR004161">
    <property type="entry name" value="EFTu-like_2"/>
</dbReference>
<keyword evidence="9 13" id="KW-0067">ATP-binding</keyword>
<comment type="similarity">
    <text evidence="13">Belongs to the TRAFAC class translation factor GTPase superfamily. Classic translation factor GTPase family. CysN/NodQ subfamily.</text>
</comment>
<dbReference type="SUPFAM" id="SSF52540">
    <property type="entry name" value="P-loop containing nucleoside triphosphate hydrolases"/>
    <property type="match status" value="2"/>
</dbReference>
<dbReference type="GO" id="GO:0004781">
    <property type="term" value="F:sulfate adenylyltransferase (ATP) activity"/>
    <property type="evidence" value="ECO:0007669"/>
    <property type="project" value="UniProtKB-EC"/>
</dbReference>
<comment type="pathway">
    <text evidence="13">Sulfur metabolism; hydrogen sulfide biosynthesis; sulfite from sulfate: step 1/3.</text>
</comment>
<name>A0ABW0SM70_9GAMM</name>
<dbReference type="InterPro" id="IPR000795">
    <property type="entry name" value="T_Tr_GTP-bd_dom"/>
</dbReference>
<keyword evidence="14" id="KW-0597">Phosphoprotein</keyword>
<dbReference type="SUPFAM" id="SSF50465">
    <property type="entry name" value="EF-Tu/eEF-1alpha/eIF2-gamma C-terminal domain"/>
    <property type="match status" value="1"/>
</dbReference>
<dbReference type="InterPro" id="IPR002891">
    <property type="entry name" value="APS"/>
</dbReference>
<evidence type="ECO:0000256" key="3">
    <source>
        <dbReference type="ARBA" id="ARBA00004806"/>
    </source>
</evidence>